<protein>
    <submittedName>
        <fullName evidence="2">Uncharacterized protein</fullName>
    </submittedName>
</protein>
<organism evidence="2 3">
    <name type="scientific">Piloderma croceum (strain F 1598)</name>
    <dbReference type="NCBI Taxonomy" id="765440"/>
    <lineage>
        <taxon>Eukaryota</taxon>
        <taxon>Fungi</taxon>
        <taxon>Dikarya</taxon>
        <taxon>Basidiomycota</taxon>
        <taxon>Agaricomycotina</taxon>
        <taxon>Agaricomycetes</taxon>
        <taxon>Agaricomycetidae</taxon>
        <taxon>Atheliales</taxon>
        <taxon>Atheliaceae</taxon>
        <taxon>Piloderma</taxon>
    </lineage>
</organism>
<evidence type="ECO:0000313" key="3">
    <source>
        <dbReference type="Proteomes" id="UP000054166"/>
    </source>
</evidence>
<reference evidence="3" key="2">
    <citation type="submission" date="2015-01" db="EMBL/GenBank/DDBJ databases">
        <title>Evolutionary Origins and Diversification of the Mycorrhizal Mutualists.</title>
        <authorList>
            <consortium name="DOE Joint Genome Institute"/>
            <consortium name="Mycorrhizal Genomics Consortium"/>
            <person name="Kohler A."/>
            <person name="Kuo A."/>
            <person name="Nagy L.G."/>
            <person name="Floudas D."/>
            <person name="Copeland A."/>
            <person name="Barry K.W."/>
            <person name="Cichocki N."/>
            <person name="Veneault-Fourrey C."/>
            <person name="LaButti K."/>
            <person name="Lindquist E.A."/>
            <person name="Lipzen A."/>
            <person name="Lundell T."/>
            <person name="Morin E."/>
            <person name="Murat C."/>
            <person name="Riley R."/>
            <person name="Ohm R."/>
            <person name="Sun H."/>
            <person name="Tunlid A."/>
            <person name="Henrissat B."/>
            <person name="Grigoriev I.V."/>
            <person name="Hibbett D.S."/>
            <person name="Martin F."/>
        </authorList>
    </citation>
    <scope>NUCLEOTIDE SEQUENCE [LARGE SCALE GENOMIC DNA]</scope>
    <source>
        <strain evidence="3">F 1598</strain>
    </source>
</reference>
<feature type="region of interest" description="Disordered" evidence="1">
    <location>
        <begin position="310"/>
        <end position="332"/>
    </location>
</feature>
<dbReference type="OrthoDB" id="2874131at2759"/>
<evidence type="ECO:0000256" key="1">
    <source>
        <dbReference type="SAM" id="MobiDB-lite"/>
    </source>
</evidence>
<name>A0A0C3BTS3_PILCF</name>
<evidence type="ECO:0000313" key="2">
    <source>
        <dbReference type="EMBL" id="KIM89958.1"/>
    </source>
</evidence>
<dbReference type="InParanoid" id="A0A0C3BTS3"/>
<dbReference type="HOGENOM" id="CLU_049760_1_0_1"/>
<accession>A0A0C3BTS3</accession>
<dbReference type="STRING" id="765440.A0A0C3BTS3"/>
<proteinExistence type="predicted"/>
<keyword evidence="3" id="KW-1185">Reference proteome</keyword>
<dbReference type="Proteomes" id="UP000054166">
    <property type="component" value="Unassembled WGS sequence"/>
</dbReference>
<sequence length="364" mass="41414">MPTIQDEDREYNSLLVVIQTMLDDLDFERENWAYLVRENGRDRLVYKNKPFSLKCTIWTTLIDEKDIEITKWGGMNFREGLWNGKEVDLCTPYLEGSCWAALAEWQTEGHRLMQSLGLKTLTFPMLGHIVRDGAVVGVLTEASCGRLVEYADRAAVYEAVARMQLKGIIHRSLHAGNIFIADGRVKFLGISSVLFFEDDAKLAEMAQRWHWNRLTELFDQLKDKPFNDHPWMRKIPAPALLLPRLPSPSRSIPSLPDVSRLMFLFSLYLSDPFKYHEWLRQAASSSGDRSVIRSKKHTVVLPSLQSVRRRGKHSVDEPLLGSSAYPSRTQIEPPESPCAYSCGGLKRAILDDVTVKSDTSDSTL</sequence>
<reference evidence="2 3" key="1">
    <citation type="submission" date="2014-04" db="EMBL/GenBank/DDBJ databases">
        <authorList>
            <consortium name="DOE Joint Genome Institute"/>
            <person name="Kuo A."/>
            <person name="Tarkka M."/>
            <person name="Buscot F."/>
            <person name="Kohler A."/>
            <person name="Nagy L.G."/>
            <person name="Floudas D."/>
            <person name="Copeland A."/>
            <person name="Barry K.W."/>
            <person name="Cichocki N."/>
            <person name="Veneault-Fourrey C."/>
            <person name="LaButti K."/>
            <person name="Lindquist E.A."/>
            <person name="Lipzen A."/>
            <person name="Lundell T."/>
            <person name="Morin E."/>
            <person name="Murat C."/>
            <person name="Sun H."/>
            <person name="Tunlid A."/>
            <person name="Henrissat B."/>
            <person name="Grigoriev I.V."/>
            <person name="Hibbett D.S."/>
            <person name="Martin F."/>
            <person name="Nordberg H.P."/>
            <person name="Cantor M.N."/>
            <person name="Hua S.X."/>
        </authorList>
    </citation>
    <scope>NUCLEOTIDE SEQUENCE [LARGE SCALE GENOMIC DNA]</scope>
    <source>
        <strain evidence="2 3">F 1598</strain>
    </source>
</reference>
<dbReference type="AlphaFoldDB" id="A0A0C3BTS3"/>
<gene>
    <name evidence="2" type="ORF">PILCRDRAFT_812745</name>
</gene>
<dbReference type="EMBL" id="KN832974">
    <property type="protein sequence ID" value="KIM89958.1"/>
    <property type="molecule type" value="Genomic_DNA"/>
</dbReference>